<evidence type="ECO:0000313" key="2">
    <source>
        <dbReference type="EMBL" id="CAK68496.1"/>
    </source>
</evidence>
<organism evidence="2 3">
    <name type="scientific">Paramecium tetraurelia</name>
    <dbReference type="NCBI Taxonomy" id="5888"/>
    <lineage>
        <taxon>Eukaryota</taxon>
        <taxon>Sar</taxon>
        <taxon>Alveolata</taxon>
        <taxon>Ciliophora</taxon>
        <taxon>Intramacronucleata</taxon>
        <taxon>Oligohymenophorea</taxon>
        <taxon>Peniculida</taxon>
        <taxon>Parameciidae</taxon>
        <taxon>Paramecium</taxon>
    </lineage>
</organism>
<evidence type="ECO:0000313" key="3">
    <source>
        <dbReference type="Proteomes" id="UP000000600"/>
    </source>
</evidence>
<proteinExistence type="predicted"/>
<accession>A0CCH9</accession>
<sequence>MNFIFFFNILLRQSISLEITSEVQTLYYYPGENKYTPELRYYVPFEQHLLDSKDAQFNIELMQEVKVEKHHLPFISDQTQLYYFQNITSEQDNMIMVLDNSNLYCLYLIKNYFLNQQLVIIPHFCNITLPYQSCSNLLQIKNQIIISNCQLNSNQVAISIINFDGKVLDEKVFEIESTCKLQISYGDSILFIYYQNCNSDNFYKMEIDQVSYQYTSFKIYDISNKNDDKVNSTYNQIEYINICNKWRHNILYSDKIVYYNQEILSQPYFLDQVNSTILKEFLFCKGHQFILYIDNDRQQLKFDDFDLNVNFSHYINSFWIDKILVLHRKDQIIAIINDQIQQKIDITISQLVPIINSTYIFGLYQGQLRLFKMQPPTHYHSFNVSQKIIYLIFQRLYNLFQFNLGQLNIEVLNESEPRIMVNKQDINIFQLTTEEICLEQAQISKNLPINIKAIKEGGKSYSIKSQNTEAYFMNFDEDSKILHFQKLNDLTNVLISIQSNNLVNLVFCKFGKVIQKYKIKILPNYIDISIFQKTNILIFSEDCIQYYKIENPAQILQKQIPQIKKIIKVNNYHNEIVILYDDCSKSNLLWIFENNLIIREQKYQSYNCTQTQLINLFSFENEIIYRSTWIEKYVQEGKVVKILEDVEQSLYLVIVEVGNRLILKFFRYFKNDFTFMYNVPAYNFIFELSATYKFQSGYLMLNAKNQGKTFLLVYYLKNQAINSLIYVTEIDSSPQFFSYYDIGSKKIAFLRDRKFQFSILHQICMNYTFTQQGSIIQVKQVSLVLNTLINNLTTFLDVMIFSLYRDYSLSLLNQKMRIIKNQDLIDWNSITGNIVNFKVQSSQNITINVPLNITQEYFSCLYFESNICLRDKYTIEIKSLNIKNCFTFQITDSQIKKIVFNQESLTYSIFSNEINFVQKFIVQVNKDKPDEFTLIKLELSTQLIDQVWKIKGIKEIDVIFMSNKLDVFMYYNNCQIFGLFNNLAVYYLFDGAQLSNNIYLFLHWNYSYIQISVVSFNNIQLGSQCQLKWDIIQYHDIKIQKKIEKIYSHHFHKELKQLQIINLEKREDLFFIKIALIYKHYFTLLYEVSFNQVSYDNLVIESYRFLRYEFNTLFLDLLYADNNFLVLTLQKDSQEYIHVYDIKGDMKYKDYLDSIQRIESFKYKKIEKFNESHYVIYSANSGGVYFMTLNPFKIECQGQCNETANLILTNDVSSLSLEIQFKNSSLFNVEFTIKSEILLANLIFILIMLKLEKRAKEIQVNQYKIGIE</sequence>
<dbReference type="EMBL" id="CT868060">
    <property type="protein sequence ID" value="CAK68496.1"/>
    <property type="molecule type" value="Genomic_DNA"/>
</dbReference>
<dbReference type="KEGG" id="ptm:GSPATT00037281001"/>
<gene>
    <name evidence="2" type="ORF">GSPATT00037281001</name>
</gene>
<dbReference type="Proteomes" id="UP000000600">
    <property type="component" value="Unassembled WGS sequence"/>
</dbReference>
<evidence type="ECO:0008006" key="4">
    <source>
        <dbReference type="Google" id="ProtNLM"/>
    </source>
</evidence>
<dbReference type="OMA" id="PGENKYT"/>
<dbReference type="AlphaFoldDB" id="A0CCH9"/>
<dbReference type="InParanoid" id="A0CCH9"/>
<dbReference type="RefSeq" id="XP_001435893.1">
    <property type="nucleotide sequence ID" value="XM_001435856.1"/>
</dbReference>
<feature type="chain" id="PRO_5002622940" description="Transmembrane protein" evidence="1">
    <location>
        <begin position="17"/>
        <end position="1268"/>
    </location>
</feature>
<evidence type="ECO:0000256" key="1">
    <source>
        <dbReference type="SAM" id="SignalP"/>
    </source>
</evidence>
<name>A0CCH9_PARTE</name>
<dbReference type="GeneID" id="5021678"/>
<feature type="signal peptide" evidence="1">
    <location>
        <begin position="1"/>
        <end position="16"/>
    </location>
</feature>
<keyword evidence="1" id="KW-0732">Signal</keyword>
<dbReference type="HOGENOM" id="CLU_264967_0_0_1"/>
<reference evidence="2 3" key="1">
    <citation type="journal article" date="2006" name="Nature">
        <title>Global trends of whole-genome duplications revealed by the ciliate Paramecium tetraurelia.</title>
        <authorList>
            <consortium name="Genoscope"/>
            <person name="Aury J.-M."/>
            <person name="Jaillon O."/>
            <person name="Duret L."/>
            <person name="Noel B."/>
            <person name="Jubin C."/>
            <person name="Porcel B.M."/>
            <person name="Segurens B."/>
            <person name="Daubin V."/>
            <person name="Anthouard V."/>
            <person name="Aiach N."/>
            <person name="Arnaiz O."/>
            <person name="Billaut A."/>
            <person name="Beisson J."/>
            <person name="Blanc I."/>
            <person name="Bouhouche K."/>
            <person name="Camara F."/>
            <person name="Duharcourt S."/>
            <person name="Guigo R."/>
            <person name="Gogendeau D."/>
            <person name="Katinka M."/>
            <person name="Keller A.-M."/>
            <person name="Kissmehl R."/>
            <person name="Klotz C."/>
            <person name="Koll F."/>
            <person name="Le Moue A."/>
            <person name="Lepere C."/>
            <person name="Malinsky S."/>
            <person name="Nowacki M."/>
            <person name="Nowak J.K."/>
            <person name="Plattner H."/>
            <person name="Poulain J."/>
            <person name="Ruiz F."/>
            <person name="Serrano V."/>
            <person name="Zagulski M."/>
            <person name="Dessen P."/>
            <person name="Betermier M."/>
            <person name="Weissenbach J."/>
            <person name="Scarpelli C."/>
            <person name="Schachter V."/>
            <person name="Sperling L."/>
            <person name="Meyer E."/>
            <person name="Cohen J."/>
            <person name="Wincker P."/>
        </authorList>
    </citation>
    <scope>NUCLEOTIDE SEQUENCE [LARGE SCALE GENOMIC DNA]</scope>
    <source>
        <strain evidence="2 3">Stock d4-2</strain>
    </source>
</reference>
<protein>
    <recommendedName>
        <fullName evidence="4">Transmembrane protein</fullName>
    </recommendedName>
</protein>
<keyword evidence="3" id="KW-1185">Reference proteome</keyword>
<dbReference type="OrthoDB" id="308700at2759"/>